<protein>
    <submittedName>
        <fullName evidence="2">Uncharacterized protein</fullName>
    </submittedName>
</protein>
<gene>
    <name evidence="2" type="ORF">ElyMa_002034600</name>
</gene>
<organism evidence="2 3">
    <name type="scientific">Elysia marginata</name>
    <dbReference type="NCBI Taxonomy" id="1093978"/>
    <lineage>
        <taxon>Eukaryota</taxon>
        <taxon>Metazoa</taxon>
        <taxon>Spiralia</taxon>
        <taxon>Lophotrochozoa</taxon>
        <taxon>Mollusca</taxon>
        <taxon>Gastropoda</taxon>
        <taxon>Heterobranchia</taxon>
        <taxon>Euthyneura</taxon>
        <taxon>Panpulmonata</taxon>
        <taxon>Sacoglossa</taxon>
        <taxon>Placobranchoidea</taxon>
        <taxon>Plakobranchidae</taxon>
        <taxon>Elysia</taxon>
    </lineage>
</organism>
<evidence type="ECO:0000256" key="1">
    <source>
        <dbReference type="SAM" id="MobiDB-lite"/>
    </source>
</evidence>
<evidence type="ECO:0000313" key="3">
    <source>
        <dbReference type="Proteomes" id="UP000762676"/>
    </source>
</evidence>
<dbReference type="Proteomes" id="UP000762676">
    <property type="component" value="Unassembled WGS sequence"/>
</dbReference>
<dbReference type="EMBL" id="BMAT01004144">
    <property type="protein sequence ID" value="GFR68935.1"/>
    <property type="molecule type" value="Genomic_DNA"/>
</dbReference>
<feature type="region of interest" description="Disordered" evidence="1">
    <location>
        <begin position="1"/>
        <end position="32"/>
    </location>
</feature>
<proteinExistence type="predicted"/>
<keyword evidence="3" id="KW-1185">Reference proteome</keyword>
<reference evidence="2 3" key="1">
    <citation type="journal article" date="2021" name="Elife">
        <title>Chloroplast acquisition without the gene transfer in kleptoplastic sea slugs, Plakobranchus ocellatus.</title>
        <authorList>
            <person name="Maeda T."/>
            <person name="Takahashi S."/>
            <person name="Yoshida T."/>
            <person name="Shimamura S."/>
            <person name="Takaki Y."/>
            <person name="Nagai Y."/>
            <person name="Toyoda A."/>
            <person name="Suzuki Y."/>
            <person name="Arimoto A."/>
            <person name="Ishii H."/>
            <person name="Satoh N."/>
            <person name="Nishiyama T."/>
            <person name="Hasebe M."/>
            <person name="Maruyama T."/>
            <person name="Minagawa J."/>
            <person name="Obokata J."/>
            <person name="Shigenobu S."/>
        </authorList>
    </citation>
    <scope>NUCLEOTIDE SEQUENCE [LARGE SCALE GENOMIC DNA]</scope>
</reference>
<dbReference type="AlphaFoldDB" id="A0AAV4F838"/>
<name>A0AAV4F838_9GAST</name>
<accession>A0AAV4F838</accession>
<sequence>MLRRGEYSRGLVSRNKKPTSGSGGSLRRFKKLRDSKWTPRNASLLESSMIQLKGRMPIIEGLRPQVADNENPWRHARVASDV</sequence>
<evidence type="ECO:0000313" key="2">
    <source>
        <dbReference type="EMBL" id="GFR68935.1"/>
    </source>
</evidence>
<comment type="caution">
    <text evidence="2">The sequence shown here is derived from an EMBL/GenBank/DDBJ whole genome shotgun (WGS) entry which is preliminary data.</text>
</comment>